<dbReference type="AlphaFoldDB" id="A0AAW2GCA7"/>
<evidence type="ECO:0000256" key="3">
    <source>
        <dbReference type="ARBA" id="ARBA00022946"/>
    </source>
</evidence>
<reference evidence="10 11" key="1">
    <citation type="submission" date="2023-03" db="EMBL/GenBank/DDBJ databases">
        <title>High recombination rates correlate with genetic variation in Cardiocondyla obscurior ants.</title>
        <authorList>
            <person name="Errbii M."/>
        </authorList>
    </citation>
    <scope>NUCLEOTIDE SEQUENCE [LARGE SCALE GENOMIC DNA]</scope>
    <source>
        <strain evidence="10">Alpha-2009</strain>
        <tissue evidence="10">Whole body</tissue>
    </source>
</reference>
<keyword evidence="11" id="KW-1185">Reference proteome</keyword>
<feature type="domain" description="Large ribosomal subunit protein uL30-like ferredoxin-like fold" evidence="9">
    <location>
        <begin position="66"/>
        <end position="119"/>
    </location>
</feature>
<proteinExistence type="inferred from homology"/>
<dbReference type="SUPFAM" id="SSF55129">
    <property type="entry name" value="Ribosomal protein L30p/L7e"/>
    <property type="match status" value="1"/>
</dbReference>
<protein>
    <recommendedName>
        <fullName evidence="7">Large ribosomal subunit protein uL30m</fullName>
    </recommendedName>
    <alternativeName>
        <fullName evidence="8">39S ribosomal protein L30, mitochondrial</fullName>
    </alternativeName>
</protein>
<dbReference type="GO" id="GO:0003735">
    <property type="term" value="F:structural constituent of ribosome"/>
    <property type="evidence" value="ECO:0007669"/>
    <property type="project" value="InterPro"/>
</dbReference>
<dbReference type="InterPro" id="IPR036919">
    <property type="entry name" value="Ribo_uL30_ferredoxin-like_sf"/>
</dbReference>
<comment type="similarity">
    <text evidence="2">Belongs to the universal ribosomal protein uL30 family.</text>
</comment>
<accession>A0AAW2GCA7</accession>
<comment type="caution">
    <text evidence="10">The sequence shown here is derived from an EMBL/GenBank/DDBJ whole genome shotgun (WGS) entry which is preliminary data.</text>
</comment>
<organism evidence="10 11">
    <name type="scientific">Cardiocondyla obscurior</name>
    <dbReference type="NCBI Taxonomy" id="286306"/>
    <lineage>
        <taxon>Eukaryota</taxon>
        <taxon>Metazoa</taxon>
        <taxon>Ecdysozoa</taxon>
        <taxon>Arthropoda</taxon>
        <taxon>Hexapoda</taxon>
        <taxon>Insecta</taxon>
        <taxon>Pterygota</taxon>
        <taxon>Neoptera</taxon>
        <taxon>Endopterygota</taxon>
        <taxon>Hymenoptera</taxon>
        <taxon>Apocrita</taxon>
        <taxon>Aculeata</taxon>
        <taxon>Formicoidea</taxon>
        <taxon>Formicidae</taxon>
        <taxon>Myrmicinae</taxon>
        <taxon>Cardiocondyla</taxon>
    </lineage>
</organism>
<evidence type="ECO:0000256" key="5">
    <source>
        <dbReference type="ARBA" id="ARBA00023128"/>
    </source>
</evidence>
<dbReference type="GO" id="GO:0006412">
    <property type="term" value="P:translation"/>
    <property type="evidence" value="ECO:0007669"/>
    <property type="project" value="InterPro"/>
</dbReference>
<evidence type="ECO:0000313" key="10">
    <source>
        <dbReference type="EMBL" id="KAL0124155.1"/>
    </source>
</evidence>
<evidence type="ECO:0000259" key="9">
    <source>
        <dbReference type="Pfam" id="PF00327"/>
    </source>
</evidence>
<evidence type="ECO:0000256" key="1">
    <source>
        <dbReference type="ARBA" id="ARBA00004173"/>
    </source>
</evidence>
<dbReference type="InterPro" id="IPR016082">
    <property type="entry name" value="Ribosomal_uL30_ferredoxin-like"/>
</dbReference>
<evidence type="ECO:0000256" key="4">
    <source>
        <dbReference type="ARBA" id="ARBA00022980"/>
    </source>
</evidence>
<name>A0AAW2GCA7_9HYME</name>
<gene>
    <name evidence="10" type="ORF">PUN28_006171</name>
</gene>
<dbReference type="GO" id="GO:0005743">
    <property type="term" value="C:mitochondrial inner membrane"/>
    <property type="evidence" value="ECO:0007669"/>
    <property type="project" value="UniProtKB-ARBA"/>
</dbReference>
<keyword evidence="5" id="KW-0496">Mitochondrion</keyword>
<evidence type="ECO:0000256" key="7">
    <source>
        <dbReference type="ARBA" id="ARBA00035281"/>
    </source>
</evidence>
<evidence type="ECO:0000313" key="11">
    <source>
        <dbReference type="Proteomes" id="UP001430953"/>
    </source>
</evidence>
<dbReference type="CDD" id="cd00355">
    <property type="entry name" value="Ribosomal_L30_like"/>
    <property type="match status" value="1"/>
</dbReference>
<keyword evidence="4" id="KW-0689">Ribosomal protein</keyword>
<dbReference type="Proteomes" id="UP001430953">
    <property type="component" value="Unassembled WGS sequence"/>
</dbReference>
<keyword evidence="6" id="KW-0687">Ribonucleoprotein</keyword>
<dbReference type="FunFam" id="3.30.1390.20:FF:000005">
    <property type="entry name" value="39S ribosomal protein L30, mitochondrial"/>
    <property type="match status" value="1"/>
</dbReference>
<dbReference type="EMBL" id="JADYXP020000005">
    <property type="protein sequence ID" value="KAL0124155.1"/>
    <property type="molecule type" value="Genomic_DNA"/>
</dbReference>
<evidence type="ECO:0000256" key="2">
    <source>
        <dbReference type="ARBA" id="ARBA00007594"/>
    </source>
</evidence>
<dbReference type="GO" id="GO:0015934">
    <property type="term" value="C:large ribosomal subunit"/>
    <property type="evidence" value="ECO:0007669"/>
    <property type="project" value="InterPro"/>
</dbReference>
<dbReference type="InterPro" id="IPR005996">
    <property type="entry name" value="Ribosomal_uL30_bac-type"/>
</dbReference>
<evidence type="ECO:0000256" key="8">
    <source>
        <dbReference type="ARBA" id="ARBA00035356"/>
    </source>
</evidence>
<dbReference type="PANTHER" id="PTHR15892">
    <property type="entry name" value="MITOCHONDRIAL RIBOSOMAL PROTEIN L30"/>
    <property type="match status" value="1"/>
</dbReference>
<sequence>MFSHSFPLNVFFLRRVKYICHSSFTKRDIKWNAENKNLKGVRYEGVTYYPRHPDHVDPSFKPSKLLLVTRVKPFAGNSWWEKKTLENLGFINKNHSNTPVIVKNIPEICAMLWTVKHLVKIVPIKLPDKLPNPDDLNNTYLHENGTLYVIPRVDPARVDAIEKFMNDSKKLNRNLIQDKLRKQWLTGGILS</sequence>
<dbReference type="PANTHER" id="PTHR15892:SF2">
    <property type="entry name" value="LARGE RIBOSOMAL SUBUNIT PROTEIN UL30M"/>
    <property type="match status" value="1"/>
</dbReference>
<evidence type="ECO:0000256" key="6">
    <source>
        <dbReference type="ARBA" id="ARBA00023274"/>
    </source>
</evidence>
<comment type="subcellular location">
    <subcellularLocation>
        <location evidence="1">Mitochondrion</location>
    </subcellularLocation>
</comment>
<keyword evidence="3" id="KW-0809">Transit peptide</keyword>
<dbReference type="Gene3D" id="3.30.1390.20">
    <property type="entry name" value="Ribosomal protein L30, ferredoxin-like fold domain"/>
    <property type="match status" value="1"/>
</dbReference>
<dbReference type="Pfam" id="PF00327">
    <property type="entry name" value="Ribosomal_L30"/>
    <property type="match status" value="1"/>
</dbReference>